<dbReference type="Gene3D" id="3.40.50.1820">
    <property type="entry name" value="alpha/beta hydrolase"/>
    <property type="match status" value="1"/>
</dbReference>
<protein>
    <submittedName>
        <fullName evidence="2">Dienelactone hydrolase</fullName>
    </submittedName>
</protein>
<sequence>MSTSWNTAAIAEKFGIPATELGIETIAHSADGIDYESVLLYNKAQPPVSGVLTVPNYFGLRQQALEIAATTIGAGHAILVADVFGKTLRPTNPDQALAAIIPLKQDRAELRKRMHGVLKVLREQTFVKLDAGKLGASGFCFGGTAALELARDGADVRGTVSLHGALDTPAPGESKVKGAVLVLHGVQDPSVPRDQVNGFIDEMSALKVDWQLVNYGQAGHSFTDPDANHPGFFYHRQTAERASAALQAFFGEVLA</sequence>
<organism evidence="2 3">
    <name type="scientific">Herbaspirillum aquaticum</name>
    <dbReference type="NCBI Taxonomy" id="568783"/>
    <lineage>
        <taxon>Bacteria</taxon>
        <taxon>Pseudomonadati</taxon>
        <taxon>Pseudomonadota</taxon>
        <taxon>Betaproteobacteria</taxon>
        <taxon>Burkholderiales</taxon>
        <taxon>Oxalobacteraceae</taxon>
        <taxon>Herbaspirillum</taxon>
    </lineage>
</organism>
<comment type="caution">
    <text evidence="2">The sequence shown here is derived from an EMBL/GenBank/DDBJ whole genome shotgun (WGS) entry which is preliminary data.</text>
</comment>
<dbReference type="Proteomes" id="UP000214747">
    <property type="component" value="Unassembled WGS sequence"/>
</dbReference>
<dbReference type="PANTHER" id="PTHR22946:SF4">
    <property type="entry name" value="ESTERASE FRSA"/>
    <property type="match status" value="1"/>
</dbReference>
<dbReference type="AlphaFoldDB" id="A0A225SVP9"/>
<keyword evidence="2" id="KW-0378">Hydrolase</keyword>
<accession>A0A225SVP9</accession>
<evidence type="ECO:0000313" key="2">
    <source>
        <dbReference type="EMBL" id="OWY34977.1"/>
    </source>
</evidence>
<dbReference type="EMBL" id="NJGV01000007">
    <property type="protein sequence ID" value="OWY34977.1"/>
    <property type="molecule type" value="Genomic_DNA"/>
</dbReference>
<proteinExistence type="predicted"/>
<dbReference type="Pfam" id="PF01738">
    <property type="entry name" value="DLH"/>
    <property type="match status" value="1"/>
</dbReference>
<dbReference type="InterPro" id="IPR002925">
    <property type="entry name" value="Dienelactn_hydro"/>
</dbReference>
<feature type="domain" description="Dienelactone hydrolase" evidence="1">
    <location>
        <begin position="39"/>
        <end position="253"/>
    </location>
</feature>
<name>A0A225SVP9_9BURK</name>
<dbReference type="InterPro" id="IPR029058">
    <property type="entry name" value="AB_hydrolase_fold"/>
</dbReference>
<evidence type="ECO:0000313" key="3">
    <source>
        <dbReference type="Proteomes" id="UP000214747"/>
    </source>
</evidence>
<evidence type="ECO:0000259" key="1">
    <source>
        <dbReference type="Pfam" id="PF01738"/>
    </source>
</evidence>
<dbReference type="GO" id="GO:0016787">
    <property type="term" value="F:hydrolase activity"/>
    <property type="evidence" value="ECO:0007669"/>
    <property type="project" value="UniProtKB-KW"/>
</dbReference>
<reference evidence="2 3" key="1">
    <citation type="journal article" date="2010" name="Int. J. Syst. Evol. Microbiol.">
        <title>Reclassification of Herbaspirillum putei as a later heterotypic synonym of Herbaspirillum huttiense, with the description of H. huttiense subsp. huttiense subsp. nov. and H. huttiense subsp. putei subsp. nov., comb. nov., and description of Herbaspirillum aquaticum sp. nov.</title>
        <authorList>
            <person name="Dobritsa A.P."/>
            <person name="Reddy M.C."/>
            <person name="Samadpour M."/>
        </authorList>
    </citation>
    <scope>NUCLEOTIDE SEQUENCE [LARGE SCALE GENOMIC DNA]</scope>
    <source>
        <strain evidence="2 3">IEH 4430</strain>
    </source>
</reference>
<dbReference type="PANTHER" id="PTHR22946">
    <property type="entry name" value="DIENELACTONE HYDROLASE DOMAIN-CONTAINING PROTEIN-RELATED"/>
    <property type="match status" value="1"/>
</dbReference>
<dbReference type="InterPro" id="IPR050261">
    <property type="entry name" value="FrsA_esterase"/>
</dbReference>
<keyword evidence="3" id="KW-1185">Reference proteome</keyword>
<gene>
    <name evidence="2" type="ORF">CEJ45_09480</name>
</gene>
<dbReference type="SUPFAM" id="SSF53474">
    <property type="entry name" value="alpha/beta-Hydrolases"/>
    <property type="match status" value="1"/>
</dbReference>
<dbReference type="RefSeq" id="WP_088754892.1">
    <property type="nucleotide sequence ID" value="NZ_JARJFG010000003.1"/>
</dbReference>